<reference evidence="10 11" key="1">
    <citation type="journal article" date="2023" name="Microorganisms">
        <title>Thiorhodovibrio frisius and Trv. litoralis spp. nov., Two Novel Members from a Clade of Fastidious Purple Sulfur Bacteria That Exhibit Unique Red-Shifted Light-Harvesting Capabilities.</title>
        <authorList>
            <person name="Methner A."/>
            <person name="Kuzyk S.B."/>
            <person name="Petersen J."/>
            <person name="Bauer S."/>
            <person name="Brinkmann H."/>
            <person name="Sichau K."/>
            <person name="Wanner G."/>
            <person name="Wolf J."/>
            <person name="Neumann-Schaal M."/>
            <person name="Henke P."/>
            <person name="Tank M."/>
            <person name="Sproer C."/>
            <person name="Bunk B."/>
            <person name="Overmann J."/>
        </authorList>
    </citation>
    <scope>NUCLEOTIDE SEQUENCE [LARGE SCALE GENOMIC DNA]</scope>
    <source>
        <strain evidence="10 11">DSM 6702</strain>
    </source>
</reference>
<dbReference type="PROSITE" id="PS50902">
    <property type="entry name" value="FLAVODOXIN_LIKE"/>
    <property type="match status" value="1"/>
</dbReference>
<name>A0ABZ0SBV0_9GAMM</name>
<gene>
    <name evidence="10" type="primary">isiB</name>
    <name evidence="10" type="ORF">Thiowin_02066</name>
</gene>
<dbReference type="InterPro" id="IPR001094">
    <property type="entry name" value="Flavdoxin-like"/>
</dbReference>
<dbReference type="Gene3D" id="3.40.50.360">
    <property type="match status" value="1"/>
</dbReference>
<evidence type="ECO:0000256" key="3">
    <source>
        <dbReference type="ARBA" id="ARBA00022448"/>
    </source>
</evidence>
<evidence type="ECO:0000256" key="6">
    <source>
        <dbReference type="ARBA" id="ARBA00022982"/>
    </source>
</evidence>
<keyword evidence="3 8" id="KW-0813">Transport</keyword>
<organism evidence="10 11">
    <name type="scientific">Thiorhodovibrio winogradskyi</name>
    <dbReference type="NCBI Taxonomy" id="77007"/>
    <lineage>
        <taxon>Bacteria</taxon>
        <taxon>Pseudomonadati</taxon>
        <taxon>Pseudomonadota</taxon>
        <taxon>Gammaproteobacteria</taxon>
        <taxon>Chromatiales</taxon>
        <taxon>Chromatiaceae</taxon>
        <taxon>Thiorhodovibrio</taxon>
    </lineage>
</organism>
<keyword evidence="6 8" id="KW-0249">Electron transport</keyword>
<keyword evidence="4 8" id="KW-0285">Flavoprotein</keyword>
<proteinExistence type="inferred from homology"/>
<dbReference type="PANTHER" id="PTHR42809">
    <property type="entry name" value="FLAVODOXIN 2"/>
    <property type="match status" value="1"/>
</dbReference>
<dbReference type="PROSITE" id="PS00201">
    <property type="entry name" value="FLAVODOXIN"/>
    <property type="match status" value="1"/>
</dbReference>
<dbReference type="InterPro" id="IPR008254">
    <property type="entry name" value="Flavodoxin/NO_synth"/>
</dbReference>
<evidence type="ECO:0000256" key="7">
    <source>
        <dbReference type="ARBA" id="ARBA00023231"/>
    </source>
</evidence>
<dbReference type="InterPro" id="IPR029039">
    <property type="entry name" value="Flavoprotein-like_sf"/>
</dbReference>
<evidence type="ECO:0000256" key="5">
    <source>
        <dbReference type="ARBA" id="ARBA00022643"/>
    </source>
</evidence>
<sequence>MNIGIFYGSTGGNTENVARLIRRQLGGKEITLINVASLQDAQSMQDYDLLVWGCPTYGDGELQDDWDLLEPRLDDVDLRGKLVAIFGLGDQEGYAHKFVDAIGILHERALDCGADTIGHWSDEGYDYEASRALIAESLLCGLAIDEDNQSELTEERVSRWCAQVLEETRVMLGP</sequence>
<dbReference type="InterPro" id="IPR001226">
    <property type="entry name" value="Flavodoxin_CS"/>
</dbReference>
<dbReference type="RefSeq" id="WP_328987595.1">
    <property type="nucleotide sequence ID" value="NZ_CP121472.1"/>
</dbReference>
<dbReference type="PRINTS" id="PR00369">
    <property type="entry name" value="FLAVODOXIN"/>
</dbReference>
<evidence type="ECO:0000256" key="4">
    <source>
        <dbReference type="ARBA" id="ARBA00022630"/>
    </source>
</evidence>
<dbReference type="InterPro" id="IPR050619">
    <property type="entry name" value="Flavodoxin"/>
</dbReference>
<evidence type="ECO:0000256" key="2">
    <source>
        <dbReference type="ARBA" id="ARBA00005267"/>
    </source>
</evidence>
<dbReference type="PANTHER" id="PTHR42809:SF1">
    <property type="entry name" value="FLAVODOXIN 1"/>
    <property type="match status" value="1"/>
</dbReference>
<comment type="function">
    <text evidence="8">Low-potential electron donor to a number of redox enzymes.</text>
</comment>
<evidence type="ECO:0000313" key="10">
    <source>
        <dbReference type="EMBL" id="WPL17080.1"/>
    </source>
</evidence>
<dbReference type="EMBL" id="CP121472">
    <property type="protein sequence ID" value="WPL17080.1"/>
    <property type="molecule type" value="Genomic_DNA"/>
</dbReference>
<evidence type="ECO:0000256" key="8">
    <source>
        <dbReference type="PIRNR" id="PIRNR038996"/>
    </source>
</evidence>
<dbReference type="SUPFAM" id="SSF52218">
    <property type="entry name" value="Flavoproteins"/>
    <property type="match status" value="1"/>
</dbReference>
<evidence type="ECO:0000313" key="11">
    <source>
        <dbReference type="Proteomes" id="UP001432180"/>
    </source>
</evidence>
<feature type="domain" description="Flavodoxin-like" evidence="9">
    <location>
        <begin position="3"/>
        <end position="165"/>
    </location>
</feature>
<dbReference type="InterPro" id="IPR010086">
    <property type="entry name" value="Flavodoxin_lc"/>
</dbReference>
<keyword evidence="5 8" id="KW-0288">FMN</keyword>
<dbReference type="NCBIfam" id="NF006739">
    <property type="entry name" value="PRK09267.1-5"/>
    <property type="match status" value="1"/>
</dbReference>
<evidence type="ECO:0000259" key="9">
    <source>
        <dbReference type="PROSITE" id="PS50902"/>
    </source>
</evidence>
<keyword evidence="7" id="KW-0535">Nitrogen fixation</keyword>
<protein>
    <recommendedName>
        <fullName evidence="8">Flavodoxin</fullName>
    </recommendedName>
</protein>
<keyword evidence="11" id="KW-1185">Reference proteome</keyword>
<dbReference type="NCBIfam" id="TIGR01752">
    <property type="entry name" value="flav_long"/>
    <property type="match status" value="1"/>
</dbReference>
<comment type="cofactor">
    <cofactor evidence="1 8">
        <name>FMN</name>
        <dbReference type="ChEBI" id="CHEBI:58210"/>
    </cofactor>
</comment>
<dbReference type="PIRSF" id="PIRSF038996">
    <property type="entry name" value="FldA"/>
    <property type="match status" value="1"/>
</dbReference>
<dbReference type="Pfam" id="PF00258">
    <property type="entry name" value="Flavodoxin_1"/>
    <property type="match status" value="1"/>
</dbReference>
<evidence type="ECO:0000256" key="1">
    <source>
        <dbReference type="ARBA" id="ARBA00001917"/>
    </source>
</evidence>
<comment type="similarity">
    <text evidence="2 8">Belongs to the flavodoxin family.</text>
</comment>
<accession>A0ABZ0SBV0</accession>
<dbReference type="Proteomes" id="UP001432180">
    <property type="component" value="Chromosome"/>
</dbReference>